<protein>
    <submittedName>
        <fullName evidence="1">Uncharacterized protein</fullName>
    </submittedName>
</protein>
<accession>A0A8H6VH18</accession>
<evidence type="ECO:0000313" key="1">
    <source>
        <dbReference type="EMBL" id="KAF7192073.1"/>
    </source>
</evidence>
<organism evidence="1 2">
    <name type="scientific">Pseudocercospora fuligena</name>
    <dbReference type="NCBI Taxonomy" id="685502"/>
    <lineage>
        <taxon>Eukaryota</taxon>
        <taxon>Fungi</taxon>
        <taxon>Dikarya</taxon>
        <taxon>Ascomycota</taxon>
        <taxon>Pezizomycotina</taxon>
        <taxon>Dothideomycetes</taxon>
        <taxon>Dothideomycetidae</taxon>
        <taxon>Mycosphaerellales</taxon>
        <taxon>Mycosphaerellaceae</taxon>
        <taxon>Pseudocercospora</taxon>
    </lineage>
</organism>
<proteinExistence type="predicted"/>
<dbReference type="OrthoDB" id="10450373at2759"/>
<dbReference type="EMBL" id="JABCIY010000150">
    <property type="protein sequence ID" value="KAF7192073.1"/>
    <property type="molecule type" value="Genomic_DNA"/>
</dbReference>
<keyword evidence="2" id="KW-1185">Reference proteome</keyword>
<feature type="non-terminal residue" evidence="1">
    <location>
        <position position="1"/>
    </location>
</feature>
<reference evidence="1" key="1">
    <citation type="submission" date="2020-04" db="EMBL/GenBank/DDBJ databases">
        <title>Draft genome resource of the tomato pathogen Pseudocercospora fuligena.</title>
        <authorList>
            <person name="Zaccaron A."/>
        </authorList>
    </citation>
    <scope>NUCLEOTIDE SEQUENCE</scope>
    <source>
        <strain evidence="1">PF001</strain>
    </source>
</reference>
<comment type="caution">
    <text evidence="1">The sequence shown here is derived from an EMBL/GenBank/DDBJ whole genome shotgun (WGS) entry which is preliminary data.</text>
</comment>
<dbReference type="AlphaFoldDB" id="A0A8H6VH18"/>
<sequence>MSSSPALNMTAAQRAFNTNEILEAILYQIDDRRELLRLALLSPTAKDVIYGASEVGQKLSLSESHLSTPVWEVDPRNSTIVNREADHTLTNEERAAGLEILKPIVLNDFLLFDRHYANLGLVKRLNVDTRVAGWNVHLGLLQHALQARPECTILRMFLSKPPVEEVELAWMRPHPNGGYGSSGTTQLSAAGGVRLRDVVRQITVMQSNGLRVGDLTIASHLFVSSQQWNKVDAMLSKPVPRGLALQDLVGDWGTTRTQQPHRLNAQLFARHHGLLDITDFDGAICRPTTIYLPSNVFLYGTQVTQPPVTTVFVDFWPKIPSLRPLGQALTYFGLSQELQGTAPAETLVFLPRVCLPTEQERHAVTKSLPMEAVED</sequence>
<name>A0A8H6VH18_9PEZI</name>
<dbReference type="Proteomes" id="UP000660729">
    <property type="component" value="Unassembled WGS sequence"/>
</dbReference>
<evidence type="ECO:0000313" key="2">
    <source>
        <dbReference type="Proteomes" id="UP000660729"/>
    </source>
</evidence>
<gene>
    <name evidence="1" type="ORF">HII31_06459</name>
</gene>